<name>A0A0R1QM76_9LACO</name>
<dbReference type="AlphaFoldDB" id="A0A0R1QM76"/>
<evidence type="ECO:0000313" key="3">
    <source>
        <dbReference type="Proteomes" id="UP000050872"/>
    </source>
</evidence>
<dbReference type="GO" id="GO:0016791">
    <property type="term" value="F:phosphatase activity"/>
    <property type="evidence" value="ECO:0007669"/>
    <property type="project" value="TreeGrafter"/>
</dbReference>
<dbReference type="GO" id="GO:0005737">
    <property type="term" value="C:cytoplasm"/>
    <property type="evidence" value="ECO:0007669"/>
    <property type="project" value="TreeGrafter"/>
</dbReference>
<keyword evidence="3" id="KW-1185">Reference proteome</keyword>
<dbReference type="SUPFAM" id="SSF53254">
    <property type="entry name" value="Phosphoglycerate mutase-like"/>
    <property type="match status" value="1"/>
</dbReference>
<accession>A0A0R1QM76</accession>
<gene>
    <name evidence="2" type="ORF">FD29_GL000391</name>
</gene>
<dbReference type="SMART" id="SM00855">
    <property type="entry name" value="PGAM"/>
    <property type="match status" value="1"/>
</dbReference>
<dbReference type="CDD" id="cd07067">
    <property type="entry name" value="HP_PGM_like"/>
    <property type="match status" value="1"/>
</dbReference>
<evidence type="ECO:0000256" key="1">
    <source>
        <dbReference type="PIRSR" id="PIRSR613078-2"/>
    </source>
</evidence>
<dbReference type="EMBL" id="AZEZ01000013">
    <property type="protein sequence ID" value="KRL45470.1"/>
    <property type="molecule type" value="Genomic_DNA"/>
</dbReference>
<dbReference type="InterPro" id="IPR013078">
    <property type="entry name" value="His_Pase_superF_clade-1"/>
</dbReference>
<sequence>MKKTLYLMRHDQTLFNVQHKMQGWCDSPLTKIGIQQALCAKKYFQDQSIVFDAAYCSTAERASDTLELVTDMPYTRLKGLKELSFGKFEGEPEYLRPQPIPKLHLADYYVQFGGEDDFVAQKRVNDTLTDIMNQDNDNVLAVSHAGAIIMFTDLWDDSDKLQRAGFTNCSILEFSFEDDQFTFESLINLEYKTR</sequence>
<dbReference type="PATRIC" id="fig|1423770.3.peg.395"/>
<dbReference type="STRING" id="1423770.FD29_GL000391"/>
<feature type="binding site" evidence="1">
    <location>
        <position position="61"/>
    </location>
    <ligand>
        <name>substrate</name>
    </ligand>
</feature>
<dbReference type="InterPro" id="IPR029033">
    <property type="entry name" value="His_PPase_superfam"/>
</dbReference>
<dbReference type="Pfam" id="PF00300">
    <property type="entry name" value="His_Phos_1"/>
    <property type="match status" value="1"/>
</dbReference>
<dbReference type="Proteomes" id="UP000050872">
    <property type="component" value="Unassembled WGS sequence"/>
</dbReference>
<feature type="binding site" evidence="1">
    <location>
        <begin position="9"/>
        <end position="16"/>
    </location>
    <ligand>
        <name>substrate</name>
    </ligand>
</feature>
<reference evidence="2 3" key="1">
    <citation type="journal article" date="2015" name="Genome Announc.">
        <title>Expanding the biotechnology potential of lactobacilli through comparative genomics of 213 strains and associated genera.</title>
        <authorList>
            <person name="Sun Z."/>
            <person name="Harris H.M."/>
            <person name="McCann A."/>
            <person name="Guo C."/>
            <person name="Argimon S."/>
            <person name="Zhang W."/>
            <person name="Yang X."/>
            <person name="Jeffery I.B."/>
            <person name="Cooney J.C."/>
            <person name="Kagawa T.F."/>
            <person name="Liu W."/>
            <person name="Song Y."/>
            <person name="Salvetti E."/>
            <person name="Wrobel A."/>
            <person name="Rasinkangas P."/>
            <person name="Parkhill J."/>
            <person name="Rea M.C."/>
            <person name="O'Sullivan O."/>
            <person name="Ritari J."/>
            <person name="Douillard F.P."/>
            <person name="Paul Ross R."/>
            <person name="Yang R."/>
            <person name="Briner A.E."/>
            <person name="Felis G.E."/>
            <person name="de Vos W.M."/>
            <person name="Barrangou R."/>
            <person name="Klaenhammer T.R."/>
            <person name="Caufield P.W."/>
            <person name="Cui Y."/>
            <person name="Zhang H."/>
            <person name="O'Toole P.W."/>
        </authorList>
    </citation>
    <scope>NUCLEOTIDE SEQUENCE [LARGE SCALE GENOMIC DNA]</scope>
    <source>
        <strain evidence="2 3">DSM 14500</strain>
    </source>
</reference>
<organism evidence="2 3">
    <name type="scientific">Companilactobacillus mindensis DSM 14500</name>
    <dbReference type="NCBI Taxonomy" id="1423770"/>
    <lineage>
        <taxon>Bacteria</taxon>
        <taxon>Bacillati</taxon>
        <taxon>Bacillota</taxon>
        <taxon>Bacilli</taxon>
        <taxon>Lactobacillales</taxon>
        <taxon>Lactobacillaceae</taxon>
        <taxon>Companilactobacillus</taxon>
    </lineage>
</organism>
<dbReference type="PANTHER" id="PTHR48100">
    <property type="entry name" value="BROAD-SPECIFICITY PHOSPHATASE YOR283W-RELATED"/>
    <property type="match status" value="1"/>
</dbReference>
<protein>
    <submittedName>
        <fullName evidence="2">Putative phosphoglycerate mutase (Putative)</fullName>
    </submittedName>
</protein>
<dbReference type="PANTHER" id="PTHR48100:SF5">
    <property type="entry name" value="HISTIDINE PHOSPHATASE FAMILY PROTEIN"/>
    <property type="match status" value="1"/>
</dbReference>
<evidence type="ECO:0000313" key="2">
    <source>
        <dbReference type="EMBL" id="KRL45470.1"/>
    </source>
</evidence>
<comment type="caution">
    <text evidence="2">The sequence shown here is derived from an EMBL/GenBank/DDBJ whole genome shotgun (WGS) entry which is preliminary data.</text>
</comment>
<dbReference type="RefSeq" id="WP_057887370.1">
    <property type="nucleotide sequence ID" value="NZ_AZEZ01000013.1"/>
</dbReference>
<dbReference type="InterPro" id="IPR050275">
    <property type="entry name" value="PGM_Phosphatase"/>
</dbReference>
<dbReference type="Gene3D" id="3.40.50.1240">
    <property type="entry name" value="Phosphoglycerate mutase-like"/>
    <property type="match status" value="1"/>
</dbReference>
<proteinExistence type="predicted"/>
<dbReference type="OrthoDB" id="9782128at2"/>